<evidence type="ECO:0000313" key="2">
    <source>
        <dbReference type="Proteomes" id="UP000499080"/>
    </source>
</evidence>
<proteinExistence type="predicted"/>
<dbReference type="Proteomes" id="UP000499080">
    <property type="component" value="Unassembled WGS sequence"/>
</dbReference>
<sequence>MKLHCNNISEMIVEAVGGKLLLHETKETVITWCQIWATGGRLMKTSQRSFTKFLECVKRCAGEHRSLIKNKQEALTLLRNLFQMARTVRDEFKLLKKISAHKNHIAARTSHLAGFST</sequence>
<gene>
    <name evidence="1" type="ORF">AVEN_238852_1</name>
</gene>
<dbReference type="EMBL" id="BGPR01000644">
    <property type="protein sequence ID" value="GBM29780.1"/>
    <property type="molecule type" value="Genomic_DNA"/>
</dbReference>
<organism evidence="1 2">
    <name type="scientific">Araneus ventricosus</name>
    <name type="common">Orbweaver spider</name>
    <name type="synonym">Epeira ventricosa</name>
    <dbReference type="NCBI Taxonomy" id="182803"/>
    <lineage>
        <taxon>Eukaryota</taxon>
        <taxon>Metazoa</taxon>
        <taxon>Ecdysozoa</taxon>
        <taxon>Arthropoda</taxon>
        <taxon>Chelicerata</taxon>
        <taxon>Arachnida</taxon>
        <taxon>Araneae</taxon>
        <taxon>Araneomorphae</taxon>
        <taxon>Entelegynae</taxon>
        <taxon>Araneoidea</taxon>
        <taxon>Araneidae</taxon>
        <taxon>Araneus</taxon>
    </lineage>
</organism>
<dbReference type="AlphaFoldDB" id="A0A4Y2EKQ4"/>
<accession>A0A4Y2EKQ4</accession>
<protein>
    <submittedName>
        <fullName evidence="1">Uncharacterized protein</fullName>
    </submittedName>
</protein>
<comment type="caution">
    <text evidence="1">The sequence shown here is derived from an EMBL/GenBank/DDBJ whole genome shotgun (WGS) entry which is preliminary data.</text>
</comment>
<name>A0A4Y2EKQ4_ARAVE</name>
<keyword evidence="2" id="KW-1185">Reference proteome</keyword>
<reference evidence="1 2" key="1">
    <citation type="journal article" date="2019" name="Sci. Rep.">
        <title>Orb-weaving spider Araneus ventricosus genome elucidates the spidroin gene catalogue.</title>
        <authorList>
            <person name="Kono N."/>
            <person name="Nakamura H."/>
            <person name="Ohtoshi R."/>
            <person name="Moran D.A.P."/>
            <person name="Shinohara A."/>
            <person name="Yoshida Y."/>
            <person name="Fujiwara M."/>
            <person name="Mori M."/>
            <person name="Tomita M."/>
            <person name="Arakawa K."/>
        </authorList>
    </citation>
    <scope>NUCLEOTIDE SEQUENCE [LARGE SCALE GENOMIC DNA]</scope>
</reference>
<evidence type="ECO:0000313" key="1">
    <source>
        <dbReference type="EMBL" id="GBM29780.1"/>
    </source>
</evidence>